<dbReference type="InterPro" id="IPR014729">
    <property type="entry name" value="Rossmann-like_a/b/a_fold"/>
</dbReference>
<protein>
    <recommendedName>
        <fullName evidence="2">Universal stress protein</fullName>
    </recommendedName>
</protein>
<evidence type="ECO:0000313" key="4">
    <source>
        <dbReference type="EMBL" id="AXN34893.1"/>
    </source>
</evidence>
<organism evidence="4 5">
    <name type="scientific">Latilactobacillus curvatus</name>
    <name type="common">Lactobacillus curvatus</name>
    <dbReference type="NCBI Taxonomy" id="28038"/>
    <lineage>
        <taxon>Bacteria</taxon>
        <taxon>Bacillati</taxon>
        <taxon>Bacillota</taxon>
        <taxon>Bacilli</taxon>
        <taxon>Lactobacillales</taxon>
        <taxon>Lactobacillaceae</taxon>
        <taxon>Latilactobacillus</taxon>
    </lineage>
</organism>
<dbReference type="AlphaFoldDB" id="A0A0B2XP40"/>
<dbReference type="SUPFAM" id="SSF52402">
    <property type="entry name" value="Adenine nucleotide alpha hydrolases-like"/>
    <property type="match status" value="1"/>
</dbReference>
<dbReference type="STRING" id="28038.BCY75_00820"/>
<dbReference type="InterPro" id="IPR006016">
    <property type="entry name" value="UspA"/>
</dbReference>
<dbReference type="PANTHER" id="PTHR46268">
    <property type="entry name" value="STRESS RESPONSE PROTEIN NHAX"/>
    <property type="match status" value="1"/>
</dbReference>
<feature type="domain" description="UspA" evidence="3">
    <location>
        <begin position="7"/>
        <end position="150"/>
    </location>
</feature>
<evidence type="ECO:0000256" key="1">
    <source>
        <dbReference type="ARBA" id="ARBA00008791"/>
    </source>
</evidence>
<dbReference type="Gene3D" id="3.40.50.620">
    <property type="entry name" value="HUPs"/>
    <property type="match status" value="1"/>
</dbReference>
<evidence type="ECO:0000313" key="5">
    <source>
        <dbReference type="Proteomes" id="UP000257607"/>
    </source>
</evidence>
<dbReference type="GO" id="GO:0005737">
    <property type="term" value="C:cytoplasm"/>
    <property type="evidence" value="ECO:0007669"/>
    <property type="project" value="UniProtKB-SubCell"/>
</dbReference>
<dbReference type="CDD" id="cd00293">
    <property type="entry name" value="USP-like"/>
    <property type="match status" value="1"/>
</dbReference>
<reference evidence="4 5" key="1">
    <citation type="submission" date="2018-07" db="EMBL/GenBank/DDBJ databases">
        <title>Lactobacillus curvatus genome sequence.</title>
        <authorList>
            <person name="Prechtl R."/>
        </authorList>
    </citation>
    <scope>NUCLEOTIDE SEQUENCE [LARGE SCALE GENOMIC DNA]</scope>
    <source>
        <strain evidence="4 5">TMW 1.1928</strain>
    </source>
</reference>
<dbReference type="OrthoDB" id="9789668at2"/>
<name>A0A0B2XP40_LATCU</name>
<gene>
    <name evidence="4" type="ORF">DT351_00210</name>
</gene>
<dbReference type="PIRSF" id="PIRSF006276">
    <property type="entry name" value="UspA"/>
    <property type="match status" value="1"/>
</dbReference>
<dbReference type="PRINTS" id="PR01438">
    <property type="entry name" value="UNVRSLSTRESS"/>
</dbReference>
<dbReference type="InterPro" id="IPR006015">
    <property type="entry name" value="Universal_stress_UspA"/>
</dbReference>
<evidence type="ECO:0000259" key="3">
    <source>
        <dbReference type="Pfam" id="PF00582"/>
    </source>
</evidence>
<dbReference type="PANTHER" id="PTHR46268:SF6">
    <property type="entry name" value="UNIVERSAL STRESS PROTEIN UP12"/>
    <property type="match status" value="1"/>
</dbReference>
<comment type="subcellular location">
    <subcellularLocation>
        <location evidence="2">Cytoplasm</location>
    </subcellularLocation>
</comment>
<dbReference type="EMBL" id="CP031003">
    <property type="protein sequence ID" value="AXN34893.1"/>
    <property type="molecule type" value="Genomic_DNA"/>
</dbReference>
<sequence length="165" mass="18587">MNNMVQEYKRILVPVDGSEEAELALNKAVWVAKMNQARLDILNVLDTKQFAGSYSGMLSGDAIFQISEDAQNYLNSLKYDIQTNDGLKDVEIHVRFGNPKNVIARDFPTEYQTDLIMMGSTGLNAVERMLMGSVTEYVNRTAICDVLIVKTDVENRPYQKASKKK</sequence>
<dbReference type="Pfam" id="PF00582">
    <property type="entry name" value="Usp"/>
    <property type="match status" value="1"/>
</dbReference>
<comment type="similarity">
    <text evidence="1 2">Belongs to the universal stress protein A family.</text>
</comment>
<accession>A0A0B2XP40</accession>
<keyword evidence="2" id="KW-0963">Cytoplasm</keyword>
<proteinExistence type="inferred from homology"/>
<evidence type="ECO:0000256" key="2">
    <source>
        <dbReference type="PIRNR" id="PIRNR006276"/>
    </source>
</evidence>
<dbReference type="Proteomes" id="UP000257607">
    <property type="component" value="Chromosome"/>
</dbReference>